<proteinExistence type="predicted"/>
<dbReference type="EMBL" id="FWXF01000003">
    <property type="protein sequence ID" value="SMC20111.1"/>
    <property type="molecule type" value="Genomic_DNA"/>
</dbReference>
<dbReference type="InterPro" id="IPR011006">
    <property type="entry name" value="CheY-like_superfamily"/>
</dbReference>
<keyword evidence="6" id="KW-1185">Reference proteome</keyword>
<dbReference type="Pfam" id="PF07228">
    <property type="entry name" value="SpoIIE"/>
    <property type="match status" value="1"/>
</dbReference>
<keyword evidence="1" id="KW-0378">Hydrolase</keyword>
<accession>A0A1W1X9C0</accession>
<dbReference type="AlphaFoldDB" id="A0A1W1X9C0"/>
<dbReference type="PANTHER" id="PTHR43156">
    <property type="entry name" value="STAGE II SPORULATION PROTEIN E-RELATED"/>
    <property type="match status" value="1"/>
</dbReference>
<dbReference type="SUPFAM" id="SSF81606">
    <property type="entry name" value="PP2C-like"/>
    <property type="match status" value="1"/>
</dbReference>
<feature type="coiled-coil region" evidence="3">
    <location>
        <begin position="130"/>
        <end position="164"/>
    </location>
</feature>
<dbReference type="SMART" id="SM00448">
    <property type="entry name" value="REC"/>
    <property type="match status" value="1"/>
</dbReference>
<dbReference type="InterPro" id="IPR001789">
    <property type="entry name" value="Sig_transdc_resp-reg_receiver"/>
</dbReference>
<evidence type="ECO:0000256" key="2">
    <source>
        <dbReference type="PROSITE-ProRule" id="PRU00169"/>
    </source>
</evidence>
<evidence type="ECO:0000259" key="4">
    <source>
        <dbReference type="PROSITE" id="PS50110"/>
    </source>
</evidence>
<keyword evidence="2" id="KW-0597">Phosphoprotein</keyword>
<dbReference type="InterPro" id="IPR001932">
    <property type="entry name" value="PPM-type_phosphatase-like_dom"/>
</dbReference>
<dbReference type="PANTHER" id="PTHR43156:SF2">
    <property type="entry name" value="STAGE II SPORULATION PROTEIN E"/>
    <property type="match status" value="1"/>
</dbReference>
<evidence type="ECO:0000256" key="1">
    <source>
        <dbReference type="ARBA" id="ARBA00022801"/>
    </source>
</evidence>
<dbReference type="GO" id="GO:0016791">
    <property type="term" value="F:phosphatase activity"/>
    <property type="evidence" value="ECO:0007669"/>
    <property type="project" value="TreeGrafter"/>
</dbReference>
<gene>
    <name evidence="5" type="ORF">SAMN02746041_00820</name>
</gene>
<dbReference type="SMART" id="SM00331">
    <property type="entry name" value="PP2C_SIG"/>
    <property type="match status" value="1"/>
</dbReference>
<dbReference type="PROSITE" id="PS50110">
    <property type="entry name" value="RESPONSE_REGULATORY"/>
    <property type="match status" value="1"/>
</dbReference>
<dbReference type="STRING" id="1121390.SAMN02746041_00820"/>
<dbReference type="Gene3D" id="3.40.50.2300">
    <property type="match status" value="1"/>
</dbReference>
<dbReference type="OrthoDB" id="20101at2"/>
<protein>
    <submittedName>
        <fullName evidence="5">Serine phosphatase RsbU, regulator of sigma subunit</fullName>
    </submittedName>
</protein>
<dbReference type="RefSeq" id="WP_084056554.1">
    <property type="nucleotide sequence ID" value="NZ_FWXF01000003.1"/>
</dbReference>
<evidence type="ECO:0000313" key="6">
    <source>
        <dbReference type="Proteomes" id="UP000192783"/>
    </source>
</evidence>
<evidence type="ECO:0000256" key="3">
    <source>
        <dbReference type="SAM" id="Coils"/>
    </source>
</evidence>
<dbReference type="SUPFAM" id="SSF52172">
    <property type="entry name" value="CheY-like"/>
    <property type="match status" value="1"/>
</dbReference>
<feature type="domain" description="Response regulatory" evidence="4">
    <location>
        <begin position="15"/>
        <end position="131"/>
    </location>
</feature>
<organism evidence="5 6">
    <name type="scientific">Desulfacinum hydrothermale DSM 13146</name>
    <dbReference type="NCBI Taxonomy" id="1121390"/>
    <lineage>
        <taxon>Bacteria</taxon>
        <taxon>Pseudomonadati</taxon>
        <taxon>Thermodesulfobacteriota</taxon>
        <taxon>Syntrophobacteria</taxon>
        <taxon>Syntrophobacterales</taxon>
        <taxon>Syntrophobacteraceae</taxon>
        <taxon>Desulfacinum</taxon>
    </lineage>
</organism>
<keyword evidence="3" id="KW-0175">Coiled coil</keyword>
<reference evidence="5 6" key="1">
    <citation type="submission" date="2017-04" db="EMBL/GenBank/DDBJ databases">
        <authorList>
            <person name="Afonso C.L."/>
            <person name="Miller P.J."/>
            <person name="Scott M.A."/>
            <person name="Spackman E."/>
            <person name="Goraichik I."/>
            <person name="Dimitrov K.M."/>
            <person name="Suarez D.L."/>
            <person name="Swayne D.E."/>
        </authorList>
    </citation>
    <scope>NUCLEOTIDE SEQUENCE [LARGE SCALE GENOMIC DNA]</scope>
    <source>
        <strain evidence="5 6">DSM 13146</strain>
    </source>
</reference>
<feature type="modified residue" description="4-aspartylphosphate" evidence="2">
    <location>
        <position position="64"/>
    </location>
</feature>
<dbReference type="InterPro" id="IPR036457">
    <property type="entry name" value="PPM-type-like_dom_sf"/>
</dbReference>
<dbReference type="Proteomes" id="UP000192783">
    <property type="component" value="Unassembled WGS sequence"/>
</dbReference>
<dbReference type="Gene3D" id="3.60.40.10">
    <property type="entry name" value="PPM-type phosphatase domain"/>
    <property type="match status" value="1"/>
</dbReference>
<sequence length="450" mass="49754">MHAKEYPHGPKRDASILVVDDSRVNRELLRSFLSSAGYHVMMASNGREAVEMALEHRPSLILMDVVMPEMDGVVACRHIKAHPSLRTIPIIFVSAQSHAEDKVRGLEAGGDDYLEKGASKAEVLARVRTHLRVKRLLDELQAMNRQLQERNRQLEMDLEAAAGIQKALIPQQALKSERMQAAWAFYPCSKVGGDIFNIFRLDERHAAAYILDVSGHGVPAALMAVSISQMLQPITGTILKTPLPTAPYYRLTPPGELMEKLDTQGPVPQDAAGDPALASPQEVIKILDQEYPIERFGKHFSIVYVLLDTHSGSLRYCNAGHPHPFLLRGKTIAARLDQGGPIIGLGGLMPFEEGRMRLLPGDRIILYTDGVIEQPNPEGDPYGEARLRRILERSAQLSPQGLVDALVEDLQAFSKSEAPRDDVSIVCLEYGGDATSQGTWHLSRRVHQDL</sequence>
<name>A0A1W1X9C0_9BACT</name>
<dbReference type="Pfam" id="PF00072">
    <property type="entry name" value="Response_reg"/>
    <property type="match status" value="1"/>
</dbReference>
<dbReference type="InterPro" id="IPR052016">
    <property type="entry name" value="Bact_Sigma-Reg"/>
</dbReference>
<dbReference type="GO" id="GO:0000160">
    <property type="term" value="P:phosphorelay signal transduction system"/>
    <property type="evidence" value="ECO:0007669"/>
    <property type="project" value="InterPro"/>
</dbReference>
<evidence type="ECO:0000313" key="5">
    <source>
        <dbReference type="EMBL" id="SMC20111.1"/>
    </source>
</evidence>